<dbReference type="Gene3D" id="1.20.1270.180">
    <property type="match status" value="1"/>
</dbReference>
<dbReference type="Pfam" id="PF07007">
    <property type="entry name" value="LprI"/>
    <property type="match status" value="1"/>
</dbReference>
<dbReference type="RefSeq" id="WP_189460021.1">
    <property type="nucleotide sequence ID" value="NZ_BMYO01000004.1"/>
</dbReference>
<feature type="domain" description="Lysozyme inhibitor LprI-like N-terminal" evidence="2">
    <location>
        <begin position="33"/>
        <end position="104"/>
    </location>
</feature>
<name>A0ABQ3GZ65_9NEIS</name>
<dbReference type="PANTHER" id="PTHR39176:SF1">
    <property type="entry name" value="PERIPLASMIC PROTEIN"/>
    <property type="match status" value="1"/>
</dbReference>
<evidence type="ECO:0000313" key="4">
    <source>
        <dbReference type="Proteomes" id="UP000604737"/>
    </source>
</evidence>
<reference evidence="4" key="1">
    <citation type="journal article" date="2019" name="Int. J. Syst. Evol. Microbiol.">
        <title>The Global Catalogue of Microorganisms (GCM) 10K type strain sequencing project: providing services to taxonomists for standard genome sequencing and annotation.</title>
        <authorList>
            <consortium name="The Broad Institute Genomics Platform"/>
            <consortium name="The Broad Institute Genome Sequencing Center for Infectious Disease"/>
            <person name="Wu L."/>
            <person name="Ma J."/>
        </authorList>
    </citation>
    <scope>NUCLEOTIDE SEQUENCE [LARGE SCALE GENOMIC DNA]</scope>
    <source>
        <strain evidence="4">KCTC 23701</strain>
    </source>
</reference>
<organism evidence="3 4">
    <name type="scientific">Jeongeupia chitinilytica</name>
    <dbReference type="NCBI Taxonomy" id="1041641"/>
    <lineage>
        <taxon>Bacteria</taxon>
        <taxon>Pseudomonadati</taxon>
        <taxon>Pseudomonadota</taxon>
        <taxon>Betaproteobacteria</taxon>
        <taxon>Neisseriales</taxon>
        <taxon>Chitinibacteraceae</taxon>
        <taxon>Jeongeupia</taxon>
    </lineage>
</organism>
<feature type="signal peptide" evidence="1">
    <location>
        <begin position="1"/>
        <end position="19"/>
    </location>
</feature>
<feature type="chain" id="PRO_5047124569" description="Lysozyme inhibitor LprI-like N-terminal domain-containing protein" evidence="1">
    <location>
        <begin position="20"/>
        <end position="124"/>
    </location>
</feature>
<evidence type="ECO:0000259" key="2">
    <source>
        <dbReference type="Pfam" id="PF07007"/>
    </source>
</evidence>
<accession>A0ABQ3GZ65</accession>
<keyword evidence="1" id="KW-0732">Signal</keyword>
<dbReference type="InterPro" id="IPR009739">
    <property type="entry name" value="LprI-like_N"/>
</dbReference>
<keyword evidence="4" id="KW-1185">Reference proteome</keyword>
<proteinExistence type="predicted"/>
<evidence type="ECO:0000256" key="1">
    <source>
        <dbReference type="SAM" id="SignalP"/>
    </source>
</evidence>
<evidence type="ECO:0000313" key="3">
    <source>
        <dbReference type="EMBL" id="GHD62367.1"/>
    </source>
</evidence>
<dbReference type="Proteomes" id="UP000604737">
    <property type="component" value="Unassembled WGS sequence"/>
</dbReference>
<comment type="caution">
    <text evidence="3">The sequence shown here is derived from an EMBL/GenBank/DDBJ whole genome shotgun (WGS) entry which is preliminary data.</text>
</comment>
<sequence>MNIRLLAAVAAFVSVPVWANSSCDKPKNDFDDLYCLNKVYQQADQDLNASYGTLSKQLDAAGKSALKRGQLAWIAQRNTDCSYKDAKGFYVNLDCAARTTIDRNTFLTDRIRECRSSGCMNSKL</sequence>
<dbReference type="EMBL" id="BMYO01000004">
    <property type="protein sequence ID" value="GHD62367.1"/>
    <property type="molecule type" value="Genomic_DNA"/>
</dbReference>
<gene>
    <name evidence="3" type="ORF">GCM10007350_18220</name>
</gene>
<protein>
    <recommendedName>
        <fullName evidence="2">Lysozyme inhibitor LprI-like N-terminal domain-containing protein</fullName>
    </recommendedName>
</protein>
<dbReference type="PANTHER" id="PTHR39176">
    <property type="entry name" value="PERIPLASMIC PROTEIN-RELATED"/>
    <property type="match status" value="1"/>
</dbReference>